<evidence type="ECO:0000259" key="16">
    <source>
        <dbReference type="Pfam" id="PF04565"/>
    </source>
</evidence>
<dbReference type="Pfam" id="PF04565">
    <property type="entry name" value="RNA_pol_Rpb2_3"/>
    <property type="match status" value="1"/>
</dbReference>
<gene>
    <name evidence="19" type="primary">RPC2</name>
    <name evidence="19" type="ORF">NBO_63g0017</name>
</gene>
<dbReference type="CDD" id="cd00653">
    <property type="entry name" value="RNA_pol_B_RPB2"/>
    <property type="match status" value="1"/>
</dbReference>
<comment type="subcellular location">
    <subcellularLocation>
        <location evidence="1">Nucleus</location>
    </subcellularLocation>
</comment>
<evidence type="ECO:0000256" key="1">
    <source>
        <dbReference type="ARBA" id="ARBA00004123"/>
    </source>
</evidence>
<dbReference type="GO" id="GO:0000428">
    <property type="term" value="C:DNA-directed RNA polymerase complex"/>
    <property type="evidence" value="ECO:0007669"/>
    <property type="project" value="UniProtKB-KW"/>
</dbReference>
<dbReference type="Pfam" id="PF04566">
    <property type="entry name" value="RNA_pol_Rpb2_4"/>
    <property type="match status" value="1"/>
</dbReference>
<dbReference type="InterPro" id="IPR007121">
    <property type="entry name" value="RNA_pol_bsu_CS"/>
</dbReference>
<proteinExistence type="inferred from homology"/>
<protein>
    <recommendedName>
        <fullName evidence="11">DNA-directed RNA polymerase subunit beta</fullName>
        <ecNumber evidence="11">2.7.7.6</ecNumber>
    </recommendedName>
</protein>
<dbReference type="Gene3D" id="2.40.270.10">
    <property type="entry name" value="DNA-directed RNA polymerase, subunit 2, domain 6"/>
    <property type="match status" value="1"/>
</dbReference>
<dbReference type="FunFam" id="2.40.270.10:FF:000006">
    <property type="entry name" value="DNA-directed RNA polymerase subunit beta"/>
    <property type="match status" value="1"/>
</dbReference>
<dbReference type="GO" id="GO:0003899">
    <property type="term" value="F:DNA-directed RNA polymerase activity"/>
    <property type="evidence" value="ECO:0007669"/>
    <property type="project" value="UniProtKB-EC"/>
</dbReference>
<evidence type="ECO:0000259" key="18">
    <source>
        <dbReference type="Pfam" id="PF04567"/>
    </source>
</evidence>
<dbReference type="Gene3D" id="3.90.1800.10">
    <property type="entry name" value="RNA polymerase alpha subunit dimerisation domain"/>
    <property type="match status" value="1"/>
</dbReference>
<keyword evidence="5 11" id="KW-0548">Nucleotidyltransferase</keyword>
<dbReference type="InterPro" id="IPR007647">
    <property type="entry name" value="RNA_pol_Rpb2_5"/>
</dbReference>
<evidence type="ECO:0000259" key="13">
    <source>
        <dbReference type="Pfam" id="PF04560"/>
    </source>
</evidence>
<dbReference type="FunFam" id="2.40.270.10:FF:000011">
    <property type="entry name" value="DNA-directed RNA polymerase subunit beta"/>
    <property type="match status" value="1"/>
</dbReference>
<dbReference type="Gene3D" id="3.90.1070.20">
    <property type="match status" value="1"/>
</dbReference>
<evidence type="ECO:0000256" key="2">
    <source>
        <dbReference type="ARBA" id="ARBA00006835"/>
    </source>
</evidence>
<dbReference type="Pfam" id="PF04567">
    <property type="entry name" value="RNA_pol_Rpb2_5"/>
    <property type="match status" value="1"/>
</dbReference>
<comment type="function">
    <text evidence="11">DNA-dependent RNA polymerase catalyzes the transcription of DNA into RNA using the four ribonucleoside triphosphates as substrates.</text>
</comment>
<evidence type="ECO:0000313" key="20">
    <source>
        <dbReference type="Proteomes" id="UP000016927"/>
    </source>
</evidence>
<dbReference type="AlphaFoldDB" id="R0MLI9"/>
<dbReference type="OrthoDB" id="10248617at2759"/>
<dbReference type="OMA" id="IVRANHE"/>
<dbReference type="GO" id="GO:0006351">
    <property type="term" value="P:DNA-templated transcription"/>
    <property type="evidence" value="ECO:0007669"/>
    <property type="project" value="InterPro"/>
</dbReference>
<keyword evidence="6" id="KW-0479">Metal-binding</keyword>
<evidence type="ECO:0000256" key="11">
    <source>
        <dbReference type="RuleBase" id="RU363031"/>
    </source>
</evidence>
<evidence type="ECO:0000256" key="10">
    <source>
        <dbReference type="RuleBase" id="RU000434"/>
    </source>
</evidence>
<evidence type="ECO:0000259" key="17">
    <source>
        <dbReference type="Pfam" id="PF04566"/>
    </source>
</evidence>
<dbReference type="Pfam" id="PF04561">
    <property type="entry name" value="RNA_pol_Rpb2_2"/>
    <property type="match status" value="1"/>
</dbReference>
<dbReference type="Proteomes" id="UP000016927">
    <property type="component" value="Unassembled WGS sequence"/>
</dbReference>
<evidence type="ECO:0000256" key="9">
    <source>
        <dbReference type="ARBA" id="ARBA00023242"/>
    </source>
</evidence>
<evidence type="ECO:0000256" key="4">
    <source>
        <dbReference type="ARBA" id="ARBA00022679"/>
    </source>
</evidence>
<dbReference type="Pfam" id="PF04560">
    <property type="entry name" value="RNA_pol_Rpb2_7"/>
    <property type="match status" value="1"/>
</dbReference>
<feature type="domain" description="RNA polymerase beta subunit protrusion" evidence="15">
    <location>
        <begin position="39"/>
        <end position="402"/>
    </location>
</feature>
<dbReference type="STRING" id="578461.R0MLI9"/>
<dbReference type="EC" id="2.7.7.6" evidence="11"/>
<dbReference type="Gene3D" id="2.40.50.150">
    <property type="match status" value="1"/>
</dbReference>
<feature type="domain" description="RNA polymerase Rpb2" evidence="14">
    <location>
        <begin position="196"/>
        <end position="363"/>
    </location>
</feature>
<dbReference type="InterPro" id="IPR014724">
    <property type="entry name" value="RNA_pol_RPB2_OB-fold"/>
</dbReference>
<dbReference type="HOGENOM" id="CLU_000524_5_1_1"/>
<dbReference type="GO" id="GO:0003677">
    <property type="term" value="F:DNA binding"/>
    <property type="evidence" value="ECO:0007669"/>
    <property type="project" value="InterPro"/>
</dbReference>
<dbReference type="PROSITE" id="PS01166">
    <property type="entry name" value="RNA_POL_BETA"/>
    <property type="match status" value="1"/>
</dbReference>
<feature type="domain" description="RNA polymerase Rpb2" evidence="13">
    <location>
        <begin position="1028"/>
        <end position="1111"/>
    </location>
</feature>
<dbReference type="InterPro" id="IPR007641">
    <property type="entry name" value="RNA_pol_Rpb2_7"/>
</dbReference>
<keyword evidence="9" id="KW-0539">Nucleus</keyword>
<dbReference type="PANTHER" id="PTHR20856">
    <property type="entry name" value="DNA-DIRECTED RNA POLYMERASE I SUBUNIT 2"/>
    <property type="match status" value="1"/>
</dbReference>
<evidence type="ECO:0000259" key="15">
    <source>
        <dbReference type="Pfam" id="PF04563"/>
    </source>
</evidence>
<dbReference type="SUPFAM" id="SSF64484">
    <property type="entry name" value="beta and beta-prime subunits of DNA dependent RNA-polymerase"/>
    <property type="match status" value="1"/>
</dbReference>
<organism evidence="19 20">
    <name type="scientific">Nosema bombycis (strain CQ1 / CVCC 102059)</name>
    <name type="common">Microsporidian parasite</name>
    <name type="synonym">Pebrine of silkworm</name>
    <dbReference type="NCBI Taxonomy" id="578461"/>
    <lineage>
        <taxon>Eukaryota</taxon>
        <taxon>Fungi</taxon>
        <taxon>Fungi incertae sedis</taxon>
        <taxon>Microsporidia</taxon>
        <taxon>Nosematidae</taxon>
        <taxon>Nosema</taxon>
    </lineage>
</organism>
<evidence type="ECO:0000259" key="14">
    <source>
        <dbReference type="Pfam" id="PF04561"/>
    </source>
</evidence>
<dbReference type="Pfam" id="PF00562">
    <property type="entry name" value="RNA_pol_Rpb2_6"/>
    <property type="match status" value="1"/>
</dbReference>
<dbReference type="GO" id="GO:0032549">
    <property type="term" value="F:ribonucleoside binding"/>
    <property type="evidence" value="ECO:0007669"/>
    <property type="project" value="InterPro"/>
</dbReference>
<evidence type="ECO:0000256" key="3">
    <source>
        <dbReference type="ARBA" id="ARBA00022478"/>
    </source>
</evidence>
<dbReference type="InterPro" id="IPR007644">
    <property type="entry name" value="RNA_pol_bsu_protrusion"/>
</dbReference>
<dbReference type="Gene3D" id="3.90.1100.10">
    <property type="match status" value="1"/>
</dbReference>
<dbReference type="InterPro" id="IPR007645">
    <property type="entry name" value="RNA_pol_Rpb2_3"/>
</dbReference>
<dbReference type="Pfam" id="PF04563">
    <property type="entry name" value="RNA_pol_Rpb2_1"/>
    <property type="match status" value="1"/>
</dbReference>
<comment type="catalytic activity">
    <reaction evidence="11">
        <text>RNA(n) + a ribonucleoside 5'-triphosphate = RNA(n+1) + diphosphate</text>
        <dbReference type="Rhea" id="RHEA:21248"/>
        <dbReference type="Rhea" id="RHEA-COMP:14527"/>
        <dbReference type="Rhea" id="RHEA-COMP:17342"/>
        <dbReference type="ChEBI" id="CHEBI:33019"/>
        <dbReference type="ChEBI" id="CHEBI:61557"/>
        <dbReference type="ChEBI" id="CHEBI:140395"/>
        <dbReference type="EC" id="2.7.7.6"/>
    </reaction>
</comment>
<keyword evidence="20" id="KW-1185">Reference proteome</keyword>
<keyword evidence="3 11" id="KW-0240">DNA-directed RNA polymerase</keyword>
<feature type="domain" description="RNA polymerase Rpb2" evidence="18">
    <location>
        <begin position="631"/>
        <end position="665"/>
    </location>
</feature>
<keyword evidence="7" id="KW-0862">Zinc</keyword>
<dbReference type="EMBL" id="KB908971">
    <property type="protein sequence ID" value="EOB13698.1"/>
    <property type="molecule type" value="Genomic_DNA"/>
</dbReference>
<keyword evidence="8 11" id="KW-0804">Transcription</keyword>
<dbReference type="InterPro" id="IPR007642">
    <property type="entry name" value="RNA_pol_Rpb2_2"/>
</dbReference>
<dbReference type="InterPro" id="IPR037034">
    <property type="entry name" value="RNA_pol_Rpb2_2_sf"/>
</dbReference>
<dbReference type="InterPro" id="IPR037033">
    <property type="entry name" value="DNA-dir_RNAP_su2_hyb_sf"/>
</dbReference>
<evidence type="ECO:0000256" key="5">
    <source>
        <dbReference type="ARBA" id="ARBA00022695"/>
    </source>
</evidence>
<feature type="domain" description="DNA-directed RNA polymerase subunit 2 hybrid-binding" evidence="12">
    <location>
        <begin position="678"/>
        <end position="1026"/>
    </location>
</feature>
<keyword evidence="4 11" id="KW-0808">Transferase</keyword>
<dbReference type="Gene3D" id="3.90.1110.10">
    <property type="entry name" value="RNA polymerase Rpb2, domain 2"/>
    <property type="match status" value="1"/>
</dbReference>
<accession>R0MLI9</accession>
<dbReference type="GO" id="GO:0046872">
    <property type="term" value="F:metal ion binding"/>
    <property type="evidence" value="ECO:0007669"/>
    <property type="project" value="UniProtKB-KW"/>
</dbReference>
<sequence length="1113" mass="126536">MFFSIFNISKIFLLKIHFYPIMIKSSNVNLINLFFKDKGLARQHIESFNYFIEHDIENIIKANDIVDSDIDHLFYLKYTGVRVGMPSIEENMVKHSIYPIECRQRDLTYASNIYVDIEYVRNRQIVRKKDVFLGKIPIMLKSCRCYLGQHEDNDKISDVVKDSLLFKTQECPYDIGGYFVVRGIERVILIQEQLLRNRMIIESNAKGYYCSVTSDTHEQKSKTSVTFKNDCFYIKNSMFSDEVPVIMVIKACGMVCDRDIMKCIGKEFSDVLSLSFEESKKSSVHTQERALRYLSSYIKCKPDDNKIDEVRNILVEKLLPNIEYHGTNLIKKATIICFMIRRLVLTKNDIIKEEDKDFMGNKRFELAGQLISILFEDTFKKFNWELKRSIDKILSKRSRTQEFDALTFFNLQTNIVTSSLSRAISTGNWYLKRFRMERGGVTQVLTRHSYISAVGMMSKICSHFEKTRKVSGPRALHTSSWGMLCPADTPEGESCGLVKNLALLAEITTDSSLDPIKKILIQLGVIEANLVFGSEIHNEDQHTVFVNGDFFGITKNGIRLVKRFREFRRKGDIDKYVSIYIDDDLRSINISADNGRICRPLLIIGDDLRNRKQNLNYNDIISDLELTYKTFDDLISDGKIEYVDANEENDILVVLHPKDITPDTTHMEIADFAILGYVAGLIPFPNHNQSPRNTYQCAMGKQAIGYIALNSNKRYDGVILQLCSPQRPLTTSHILNITDYNKIPAGQNAMVAVMSYSGYDIEDALVINKNSLDRGFARTEVYKTFCSTIKRYSDNRSDVLMADENNTILDQDGIGKPGELLVDGSVFINKMSPCDGGFKFSGEKHKGNPSYIDRVLITKSEDHTLVKATLRQTRVPEIGDKFSSRHGQKGVVGLIVPQTDMPFSDQGIVPDIIMNPHGFPSRMTVGKIIELLTGKAGLFEGKISDSTVFKKNEVDLACDILVENGFNYGGKDFFYSGTSGEPLQAFIFYGPVFYQRLKHMVADKIHMRARGPRAILTRQPTEGRSRDGGLRLGEMERDCLIGYGASSLITERLMESSDAFDTFVCKNCGVLVFKAGCNICNNTSPTPIRLPYACKLLFQELMSMNILPKIHIK</sequence>
<evidence type="ECO:0000256" key="8">
    <source>
        <dbReference type="ARBA" id="ARBA00023163"/>
    </source>
</evidence>
<evidence type="ECO:0000259" key="12">
    <source>
        <dbReference type="Pfam" id="PF00562"/>
    </source>
</evidence>
<feature type="domain" description="RNA polymerase Rpb2" evidence="17">
    <location>
        <begin position="544"/>
        <end position="604"/>
    </location>
</feature>
<dbReference type="InterPro" id="IPR007646">
    <property type="entry name" value="RNA_pol_Rpb2_4"/>
</dbReference>
<name>R0MLI9_NOSB1</name>
<comment type="similarity">
    <text evidence="2 10">Belongs to the RNA polymerase beta chain family.</text>
</comment>
<reference evidence="19 20" key="1">
    <citation type="journal article" date="2013" name="BMC Genomics">
        <title>Comparative genomics of parasitic silkworm microsporidia reveal an association between genome expansion and host adaptation.</title>
        <authorList>
            <person name="Pan G."/>
            <person name="Xu J."/>
            <person name="Li T."/>
            <person name="Xia Q."/>
            <person name="Liu S.L."/>
            <person name="Zhang G."/>
            <person name="Li S."/>
            <person name="Li C."/>
            <person name="Liu H."/>
            <person name="Yang L."/>
            <person name="Liu T."/>
            <person name="Zhang X."/>
            <person name="Wu Z."/>
            <person name="Fan W."/>
            <person name="Dang X."/>
            <person name="Xiang H."/>
            <person name="Tao M."/>
            <person name="Li Y."/>
            <person name="Hu J."/>
            <person name="Li Z."/>
            <person name="Lin L."/>
            <person name="Luo J."/>
            <person name="Geng L."/>
            <person name="Wang L."/>
            <person name="Long M."/>
            <person name="Wan Y."/>
            <person name="He N."/>
            <person name="Zhang Z."/>
            <person name="Lu C."/>
            <person name="Keeling P.J."/>
            <person name="Wang J."/>
            <person name="Xiang Z."/>
            <person name="Zhou Z."/>
        </authorList>
    </citation>
    <scope>NUCLEOTIDE SEQUENCE [LARGE SCALE GENOMIC DNA]</scope>
    <source>
        <strain evidence="20">CQ1 / CVCC 102059</strain>
    </source>
</reference>
<dbReference type="InterPro" id="IPR007120">
    <property type="entry name" value="DNA-dir_RNAP_su2_dom"/>
</dbReference>
<evidence type="ECO:0000256" key="7">
    <source>
        <dbReference type="ARBA" id="ARBA00022833"/>
    </source>
</evidence>
<dbReference type="VEuPathDB" id="MicrosporidiaDB:NBO_63g0017"/>
<evidence type="ECO:0000313" key="19">
    <source>
        <dbReference type="EMBL" id="EOB13698.1"/>
    </source>
</evidence>
<evidence type="ECO:0000256" key="6">
    <source>
        <dbReference type="ARBA" id="ARBA00022723"/>
    </source>
</evidence>
<feature type="domain" description="RNA polymerase Rpb2" evidence="16">
    <location>
        <begin position="443"/>
        <end position="507"/>
    </location>
</feature>
<dbReference type="InterPro" id="IPR015712">
    <property type="entry name" value="DNA-dir_RNA_pol_su2"/>
</dbReference>
<dbReference type="GO" id="GO:0005634">
    <property type="term" value="C:nucleus"/>
    <property type="evidence" value="ECO:0007669"/>
    <property type="project" value="UniProtKB-SubCell"/>
</dbReference>